<organism evidence="1 2">
    <name type="scientific">Opisthorchis viverrini</name>
    <name type="common">Southeast Asian liver fluke</name>
    <dbReference type="NCBI Taxonomy" id="6198"/>
    <lineage>
        <taxon>Eukaryota</taxon>
        <taxon>Metazoa</taxon>
        <taxon>Spiralia</taxon>
        <taxon>Lophotrochozoa</taxon>
        <taxon>Platyhelminthes</taxon>
        <taxon>Trematoda</taxon>
        <taxon>Digenea</taxon>
        <taxon>Opisthorchiida</taxon>
        <taxon>Opisthorchiata</taxon>
        <taxon>Opisthorchiidae</taxon>
        <taxon>Opisthorchis</taxon>
    </lineage>
</organism>
<dbReference type="Proteomes" id="UP000054324">
    <property type="component" value="Unassembled WGS sequence"/>
</dbReference>
<dbReference type="EMBL" id="KL597025">
    <property type="protein sequence ID" value="KER20754.1"/>
    <property type="molecule type" value="Genomic_DNA"/>
</dbReference>
<reference evidence="1 2" key="1">
    <citation type="submission" date="2013-11" db="EMBL/GenBank/DDBJ databases">
        <title>Opisthorchis viverrini - life in the bile duct.</title>
        <authorList>
            <person name="Young N.D."/>
            <person name="Nagarajan N."/>
            <person name="Lin S.J."/>
            <person name="Korhonen P.K."/>
            <person name="Jex A.R."/>
            <person name="Hall R.S."/>
            <person name="Safavi-Hemami H."/>
            <person name="Kaewkong W."/>
            <person name="Bertrand D."/>
            <person name="Gao S."/>
            <person name="Seet Q."/>
            <person name="Wongkham S."/>
            <person name="Teh B.T."/>
            <person name="Wongkham C."/>
            <person name="Intapan P.M."/>
            <person name="Maleewong W."/>
            <person name="Yang X."/>
            <person name="Hu M."/>
            <person name="Wang Z."/>
            <person name="Hofmann A."/>
            <person name="Sternberg P.W."/>
            <person name="Tan P."/>
            <person name="Wang J."/>
            <person name="Gasser R.B."/>
        </authorList>
    </citation>
    <scope>NUCLEOTIDE SEQUENCE [LARGE SCALE GENOMIC DNA]</scope>
</reference>
<protein>
    <submittedName>
        <fullName evidence="1">Uncharacterized protein</fullName>
    </submittedName>
</protein>
<dbReference type="AlphaFoldDB" id="A0A075A023"/>
<name>A0A075A023_OPIVI</name>
<dbReference type="GeneID" id="20324942"/>
<keyword evidence="2" id="KW-1185">Reference proteome</keyword>
<sequence length="125" mass="14148">MSAIYIIIIASMTSVFNTDASLPYNHALFESLILKKRFHVSFKTVIVTTSHRTLIIIYIIIIEGMTSVFNTELHCRTCLLPIVKTEPLSMRADSNQIPAVQDFNGQWRPVILVTVVDITYLGYLS</sequence>
<evidence type="ECO:0000313" key="2">
    <source>
        <dbReference type="Proteomes" id="UP000054324"/>
    </source>
</evidence>
<dbReference type="RefSeq" id="XP_009175505.1">
    <property type="nucleotide sequence ID" value="XM_009177241.1"/>
</dbReference>
<proteinExistence type="predicted"/>
<gene>
    <name evidence="1" type="ORF">T265_10774</name>
</gene>
<accession>A0A075A023</accession>
<dbReference type="CTD" id="20324942"/>
<evidence type="ECO:0000313" key="1">
    <source>
        <dbReference type="EMBL" id="KER20754.1"/>
    </source>
</evidence>
<dbReference type="KEGG" id="ovi:T265_10774"/>